<evidence type="ECO:0000259" key="1">
    <source>
        <dbReference type="Pfam" id="PF10648"/>
    </source>
</evidence>
<evidence type="ECO:0000313" key="3">
    <source>
        <dbReference type="Proteomes" id="UP000178570"/>
    </source>
</evidence>
<sequence>MNRNSLSLLLIFFVFGFGIFYGGKILSKMFATPEFINPKMDLIQIFEPKPYSGITSPIKISGQARGYWFFEASFPAKIIDENDVILGQGIARAKTDWMVQDFVSFELEIDFIKSSTETGYIVFEKDNPSGLPENADDLKWPIKFIP</sequence>
<reference evidence="2 3" key="1">
    <citation type="journal article" date="2016" name="Nat. Commun.">
        <title>Thousands of microbial genomes shed light on interconnected biogeochemical processes in an aquifer system.</title>
        <authorList>
            <person name="Anantharaman K."/>
            <person name="Brown C.T."/>
            <person name="Hug L.A."/>
            <person name="Sharon I."/>
            <person name="Castelle C.J."/>
            <person name="Probst A.J."/>
            <person name="Thomas B.C."/>
            <person name="Singh A."/>
            <person name="Wilkins M.J."/>
            <person name="Karaoz U."/>
            <person name="Brodie E.L."/>
            <person name="Williams K.H."/>
            <person name="Hubbard S.S."/>
            <person name="Banfield J.F."/>
        </authorList>
    </citation>
    <scope>NUCLEOTIDE SEQUENCE [LARGE SCALE GENOMIC DNA]</scope>
</reference>
<name>A0A1G1XM46_9BACT</name>
<evidence type="ECO:0000313" key="2">
    <source>
        <dbReference type="EMBL" id="OGY41031.1"/>
    </source>
</evidence>
<organism evidence="2 3">
    <name type="scientific">Candidatus Brennerbacteria bacterium RIFOXYD1_FULL_41_16</name>
    <dbReference type="NCBI Taxonomy" id="1797529"/>
    <lineage>
        <taxon>Bacteria</taxon>
        <taxon>Candidatus Brenneribacteriota</taxon>
    </lineage>
</organism>
<dbReference type="STRING" id="1797529.A2570_00095"/>
<protein>
    <recommendedName>
        <fullName evidence="1">Bacterial spore germination immunoglobulin-like domain-containing protein</fullName>
    </recommendedName>
</protein>
<feature type="domain" description="Bacterial spore germination immunoglobulin-like" evidence="1">
    <location>
        <begin position="43"/>
        <end position="129"/>
    </location>
</feature>
<gene>
    <name evidence="2" type="ORF">A2570_00095</name>
</gene>
<dbReference type="Proteomes" id="UP000178570">
    <property type="component" value="Unassembled WGS sequence"/>
</dbReference>
<proteinExistence type="predicted"/>
<dbReference type="EMBL" id="MHHY01000001">
    <property type="protein sequence ID" value="OGY41031.1"/>
    <property type="molecule type" value="Genomic_DNA"/>
</dbReference>
<dbReference type="InterPro" id="IPR018911">
    <property type="entry name" value="Gmad2_Ig-like_dom"/>
</dbReference>
<dbReference type="Pfam" id="PF10648">
    <property type="entry name" value="Gmad2"/>
    <property type="match status" value="1"/>
</dbReference>
<accession>A0A1G1XM46</accession>
<comment type="caution">
    <text evidence="2">The sequence shown here is derived from an EMBL/GenBank/DDBJ whole genome shotgun (WGS) entry which is preliminary data.</text>
</comment>
<dbReference type="AlphaFoldDB" id="A0A1G1XM46"/>